<feature type="domain" description="EF-hand" evidence="3">
    <location>
        <begin position="66"/>
        <end position="95"/>
    </location>
</feature>
<proteinExistence type="predicted"/>
<dbReference type="PANTHER" id="PTHR21581">
    <property type="entry name" value="D-ALANYL-D-ALANINE CARBOXYPEPTIDASE"/>
    <property type="match status" value="1"/>
</dbReference>
<dbReference type="GO" id="GO:0005509">
    <property type="term" value="F:calcium ion binding"/>
    <property type="evidence" value="ECO:0007669"/>
    <property type="project" value="InterPro"/>
</dbReference>
<dbReference type="Gene3D" id="1.25.40.10">
    <property type="entry name" value="Tetratricopeptide repeat domain"/>
    <property type="match status" value="1"/>
</dbReference>
<protein>
    <recommendedName>
        <fullName evidence="3">EF-hand domain-containing protein</fullName>
    </recommendedName>
</protein>
<dbReference type="InterPro" id="IPR002048">
    <property type="entry name" value="EF_hand_dom"/>
</dbReference>
<evidence type="ECO:0000256" key="2">
    <source>
        <dbReference type="PROSITE-ProRule" id="PRU00339"/>
    </source>
</evidence>
<dbReference type="SUPFAM" id="SSF48452">
    <property type="entry name" value="TPR-like"/>
    <property type="match status" value="1"/>
</dbReference>
<dbReference type="Gene3D" id="1.10.238.10">
    <property type="entry name" value="EF-hand"/>
    <property type="match status" value="1"/>
</dbReference>
<dbReference type="InterPro" id="IPR018247">
    <property type="entry name" value="EF_Hand_1_Ca_BS"/>
</dbReference>
<accession>A0AAV7JY38</accession>
<dbReference type="GO" id="GO:0030008">
    <property type="term" value="C:TRAPP complex"/>
    <property type="evidence" value="ECO:0007669"/>
    <property type="project" value="TreeGrafter"/>
</dbReference>
<evidence type="ECO:0000313" key="4">
    <source>
        <dbReference type="EMBL" id="KAI6652901.1"/>
    </source>
</evidence>
<dbReference type="PANTHER" id="PTHR21581:SF6">
    <property type="entry name" value="TRAFFICKING PROTEIN PARTICLE COMPLEX SUBUNIT 12"/>
    <property type="match status" value="1"/>
</dbReference>
<dbReference type="InterPro" id="IPR011990">
    <property type="entry name" value="TPR-like_helical_dom_sf"/>
</dbReference>
<organism evidence="4 5">
    <name type="scientific">Oopsacas minuta</name>
    <dbReference type="NCBI Taxonomy" id="111878"/>
    <lineage>
        <taxon>Eukaryota</taxon>
        <taxon>Metazoa</taxon>
        <taxon>Porifera</taxon>
        <taxon>Hexactinellida</taxon>
        <taxon>Hexasterophora</taxon>
        <taxon>Lyssacinosida</taxon>
        <taxon>Leucopsacidae</taxon>
        <taxon>Oopsacas</taxon>
    </lineage>
</organism>
<dbReference type="InterPro" id="IPR019734">
    <property type="entry name" value="TPR_rpt"/>
</dbReference>
<keyword evidence="2" id="KW-0802">TPR repeat</keyword>
<evidence type="ECO:0000259" key="3">
    <source>
        <dbReference type="PROSITE" id="PS50222"/>
    </source>
</evidence>
<gene>
    <name evidence="4" type="ORF">LOD99_4287</name>
</gene>
<dbReference type="GO" id="GO:0005794">
    <property type="term" value="C:Golgi apparatus"/>
    <property type="evidence" value="ECO:0007669"/>
    <property type="project" value="TreeGrafter"/>
</dbReference>
<keyword evidence="5" id="KW-1185">Reference proteome</keyword>
<feature type="domain" description="EF-hand" evidence="3">
    <location>
        <begin position="156"/>
        <end position="191"/>
    </location>
</feature>
<comment type="caution">
    <text evidence="4">The sequence shown here is derived from an EMBL/GenBank/DDBJ whole genome shotgun (WGS) entry which is preliminary data.</text>
</comment>
<dbReference type="SUPFAM" id="SSF47473">
    <property type="entry name" value="EF-hand"/>
    <property type="match status" value="1"/>
</dbReference>
<reference evidence="4 5" key="1">
    <citation type="journal article" date="2023" name="BMC Biol.">
        <title>The compact genome of the sponge Oopsacas minuta (Hexactinellida) is lacking key metazoan core genes.</title>
        <authorList>
            <person name="Santini S."/>
            <person name="Schenkelaars Q."/>
            <person name="Jourda C."/>
            <person name="Duchesne M."/>
            <person name="Belahbib H."/>
            <person name="Rocher C."/>
            <person name="Selva M."/>
            <person name="Riesgo A."/>
            <person name="Vervoort M."/>
            <person name="Leys S.P."/>
            <person name="Kodjabachian L."/>
            <person name="Le Bivic A."/>
            <person name="Borchiellini C."/>
            <person name="Claverie J.M."/>
            <person name="Renard E."/>
        </authorList>
    </citation>
    <scope>NUCLEOTIDE SEQUENCE [LARGE SCALE GENOMIC DNA]</scope>
    <source>
        <strain evidence="4">SPO-2</strain>
    </source>
</reference>
<dbReference type="Proteomes" id="UP001165289">
    <property type="component" value="Unassembled WGS sequence"/>
</dbReference>
<dbReference type="InterPro" id="IPR011992">
    <property type="entry name" value="EF-hand-dom_pair"/>
</dbReference>
<dbReference type="EMBL" id="JAKMXF010000297">
    <property type="protein sequence ID" value="KAI6652901.1"/>
    <property type="molecule type" value="Genomic_DNA"/>
</dbReference>
<feature type="repeat" description="TPR" evidence="2">
    <location>
        <begin position="629"/>
        <end position="662"/>
    </location>
</feature>
<dbReference type="PROSITE" id="PS50005">
    <property type="entry name" value="TPR"/>
    <property type="match status" value="1"/>
</dbReference>
<evidence type="ECO:0000313" key="5">
    <source>
        <dbReference type="Proteomes" id="UP001165289"/>
    </source>
</evidence>
<dbReference type="PROSITE" id="PS00018">
    <property type="entry name" value="EF_HAND_1"/>
    <property type="match status" value="1"/>
</dbReference>
<dbReference type="AlphaFoldDB" id="A0AAV7JY38"/>
<sequence length="739" mass="82983">MGQTESSETNPGEGDYAELISQLSLLEVAAVSASFKELHAKAGHGGQVLNLEAFSEYFKLPLLLGERLFQALDCKKTNTIDFEEFVSGVAMLLHGSFHEKCQLLFSMFNISGGDGIDRNELSTMLNIILSSTQLVLKGCGKMQNSALLNEGAISDIVTRIVEQAFHECDVSRTNKLSPNEFEMWLQKNPELVEHLVKWTLPSDKQLTYKLGGIGNGDQESDVILTSPSKEGLLPLSDVNTPEITDTHPLDEEDPVSKPSLPIVRTTSELEELDTMMTIPDAIQDSNQECLLIPTDVSPSSHDSGSDDENIHTNKSDKYATCPHFMLTADEYSIYSTLWIPGVVTREAMQQRKYINQHPIPQDLTCHESIAPHKIESRLTDYDIRVGYQPRICLAEVEVTSGGLEKLVGVGNYIDALHLTRDLILQTRSVSAKQNNVEYSPLILQMWLARFSLMLKLGLKRELEDEIEALAGSNFDRPDMYFEFYPDRYGGKCGWMVPFGLVLLYSSLPHLLGQHRRSLDRLYFLLHTAQRVKQHILGLEASELAKSKGINLWQKRINRIFLAIGSTFVSLKDYYNARLIFSNMAKEQPAMLADCSIIKSRIYILVGNIPAATQELQIAKDNLENPEQYPRYLMACGLLEIAERRFSQAEQTFRRVLELSPCSSAMNNIGFCLYYQAHMDQALECWEANLYSDPPESIHSAHLANIKSVVGILPGSGYSIKMKILDVLAKRSPELIRHIL</sequence>
<dbReference type="PROSITE" id="PS50222">
    <property type="entry name" value="EF_HAND_2"/>
    <property type="match status" value="2"/>
</dbReference>
<keyword evidence="1" id="KW-0106">Calcium</keyword>
<name>A0AAV7JY38_9METZ</name>
<evidence type="ECO:0000256" key="1">
    <source>
        <dbReference type="ARBA" id="ARBA00022837"/>
    </source>
</evidence>